<dbReference type="AlphaFoldDB" id="A0A8T0IRT5"/>
<keyword evidence="3" id="KW-1185">Reference proteome</keyword>
<sequence length="100" mass="11037">MLTSPATTSGTPTRLRNLQRRSGYILTLSTQHAIHASIARFKQRQLQFQTQPKQSSRLIPAIPQTSSASPSRINTRIQAPPIRTTLPRAPGSTPPRKSKP</sequence>
<organism evidence="2 3">
    <name type="scientific">Ceratodon purpureus</name>
    <name type="common">Fire moss</name>
    <name type="synonym">Dicranum purpureum</name>
    <dbReference type="NCBI Taxonomy" id="3225"/>
    <lineage>
        <taxon>Eukaryota</taxon>
        <taxon>Viridiplantae</taxon>
        <taxon>Streptophyta</taxon>
        <taxon>Embryophyta</taxon>
        <taxon>Bryophyta</taxon>
        <taxon>Bryophytina</taxon>
        <taxon>Bryopsida</taxon>
        <taxon>Dicranidae</taxon>
        <taxon>Pseudoditrichales</taxon>
        <taxon>Ditrichaceae</taxon>
        <taxon>Ceratodon</taxon>
    </lineage>
</organism>
<proteinExistence type="predicted"/>
<comment type="caution">
    <text evidence="2">The sequence shown here is derived from an EMBL/GenBank/DDBJ whole genome shotgun (WGS) entry which is preliminary data.</text>
</comment>
<evidence type="ECO:0000256" key="1">
    <source>
        <dbReference type="SAM" id="MobiDB-lite"/>
    </source>
</evidence>
<feature type="region of interest" description="Disordered" evidence="1">
    <location>
        <begin position="47"/>
        <end position="100"/>
    </location>
</feature>
<evidence type="ECO:0000313" key="3">
    <source>
        <dbReference type="Proteomes" id="UP000822688"/>
    </source>
</evidence>
<protein>
    <submittedName>
        <fullName evidence="2">Uncharacterized protein</fullName>
    </submittedName>
</protein>
<dbReference type="EMBL" id="CM026422">
    <property type="protein sequence ID" value="KAG0585755.1"/>
    <property type="molecule type" value="Genomic_DNA"/>
</dbReference>
<dbReference type="Proteomes" id="UP000822688">
    <property type="component" value="Chromosome 2"/>
</dbReference>
<feature type="region of interest" description="Disordered" evidence="1">
    <location>
        <begin position="1"/>
        <end position="20"/>
    </location>
</feature>
<evidence type="ECO:0000313" key="2">
    <source>
        <dbReference type="EMBL" id="KAG0585755.1"/>
    </source>
</evidence>
<reference evidence="2" key="1">
    <citation type="submission" date="2020-06" db="EMBL/GenBank/DDBJ databases">
        <title>WGS assembly of Ceratodon purpureus strain R40.</title>
        <authorList>
            <person name="Carey S.B."/>
            <person name="Jenkins J."/>
            <person name="Shu S."/>
            <person name="Lovell J.T."/>
            <person name="Sreedasyam A."/>
            <person name="Maumus F."/>
            <person name="Tiley G.P."/>
            <person name="Fernandez-Pozo N."/>
            <person name="Barry K."/>
            <person name="Chen C."/>
            <person name="Wang M."/>
            <person name="Lipzen A."/>
            <person name="Daum C."/>
            <person name="Saski C.A."/>
            <person name="Payton A.C."/>
            <person name="Mcbreen J.C."/>
            <person name="Conrad R.E."/>
            <person name="Kollar L.M."/>
            <person name="Olsson S."/>
            <person name="Huttunen S."/>
            <person name="Landis J.B."/>
            <person name="Wickett N.J."/>
            <person name="Johnson M.G."/>
            <person name="Rensing S.A."/>
            <person name="Grimwood J."/>
            <person name="Schmutz J."/>
            <person name="Mcdaniel S.F."/>
        </authorList>
    </citation>
    <scope>NUCLEOTIDE SEQUENCE</scope>
    <source>
        <strain evidence="2">R40</strain>
    </source>
</reference>
<gene>
    <name evidence="2" type="ORF">KC19_2G035900</name>
</gene>
<feature type="compositionally biased region" description="Polar residues" evidence="1">
    <location>
        <begin position="47"/>
        <end position="77"/>
    </location>
</feature>
<name>A0A8T0IRT5_CERPU</name>
<feature type="compositionally biased region" description="Polar residues" evidence="1">
    <location>
        <begin position="1"/>
        <end position="16"/>
    </location>
</feature>
<accession>A0A8T0IRT5</accession>